<dbReference type="InterPro" id="IPR036396">
    <property type="entry name" value="Cyt_P450_sf"/>
</dbReference>
<name>A0ABD0YAU6_9HEMI</name>
<evidence type="ECO:0008006" key="18">
    <source>
        <dbReference type="Google" id="ProtNLM"/>
    </source>
</evidence>
<evidence type="ECO:0000256" key="1">
    <source>
        <dbReference type="ARBA" id="ARBA00001971"/>
    </source>
</evidence>
<keyword evidence="12 15" id="KW-0503">Monooxygenase</keyword>
<evidence type="ECO:0000256" key="4">
    <source>
        <dbReference type="ARBA" id="ARBA00004406"/>
    </source>
</evidence>
<keyword evidence="10 15" id="KW-0560">Oxidoreductase</keyword>
<evidence type="ECO:0000256" key="11">
    <source>
        <dbReference type="ARBA" id="ARBA00023004"/>
    </source>
</evidence>
<protein>
    <recommendedName>
        <fullName evidence="18">Cytochrome P450</fullName>
    </recommendedName>
</protein>
<keyword evidence="17" id="KW-1185">Reference proteome</keyword>
<keyword evidence="6 14" id="KW-0349">Heme</keyword>
<comment type="function">
    <text evidence="2">May be involved in the metabolism of insect hormones and in the breakdown of synthetic insecticides.</text>
</comment>
<dbReference type="GO" id="GO:0005789">
    <property type="term" value="C:endoplasmic reticulum membrane"/>
    <property type="evidence" value="ECO:0007669"/>
    <property type="project" value="UniProtKB-SubCell"/>
</dbReference>
<dbReference type="InterPro" id="IPR050476">
    <property type="entry name" value="Insect_CytP450_Detox"/>
</dbReference>
<evidence type="ECO:0000256" key="7">
    <source>
        <dbReference type="ARBA" id="ARBA00022723"/>
    </source>
</evidence>
<evidence type="ECO:0000256" key="8">
    <source>
        <dbReference type="ARBA" id="ARBA00022824"/>
    </source>
</evidence>
<evidence type="ECO:0000256" key="2">
    <source>
        <dbReference type="ARBA" id="ARBA00003690"/>
    </source>
</evidence>
<reference evidence="16 17" key="1">
    <citation type="submission" date="2024-07" db="EMBL/GenBank/DDBJ databases">
        <title>Chromosome-level genome assembly of the water stick insect Ranatra chinensis (Heteroptera: Nepidae).</title>
        <authorList>
            <person name="Liu X."/>
        </authorList>
    </citation>
    <scope>NUCLEOTIDE SEQUENCE [LARGE SCALE GENOMIC DNA]</scope>
    <source>
        <strain evidence="16">Cailab_2021Rc</strain>
        <tissue evidence="16">Muscle</tissue>
    </source>
</reference>
<organism evidence="16 17">
    <name type="scientific">Ranatra chinensis</name>
    <dbReference type="NCBI Taxonomy" id="642074"/>
    <lineage>
        <taxon>Eukaryota</taxon>
        <taxon>Metazoa</taxon>
        <taxon>Ecdysozoa</taxon>
        <taxon>Arthropoda</taxon>
        <taxon>Hexapoda</taxon>
        <taxon>Insecta</taxon>
        <taxon>Pterygota</taxon>
        <taxon>Neoptera</taxon>
        <taxon>Paraneoptera</taxon>
        <taxon>Hemiptera</taxon>
        <taxon>Heteroptera</taxon>
        <taxon>Panheteroptera</taxon>
        <taxon>Nepomorpha</taxon>
        <taxon>Nepidae</taxon>
        <taxon>Ranatrinae</taxon>
        <taxon>Ranatra</taxon>
    </lineage>
</organism>
<evidence type="ECO:0000256" key="6">
    <source>
        <dbReference type="ARBA" id="ARBA00022617"/>
    </source>
</evidence>
<evidence type="ECO:0000256" key="10">
    <source>
        <dbReference type="ARBA" id="ARBA00023002"/>
    </source>
</evidence>
<gene>
    <name evidence="16" type="ORF">AAG570_005643</name>
</gene>
<comment type="cofactor">
    <cofactor evidence="1 14">
        <name>heme</name>
        <dbReference type="ChEBI" id="CHEBI:30413"/>
    </cofactor>
</comment>
<dbReference type="EMBL" id="JBFDAA010000018">
    <property type="protein sequence ID" value="KAL1116148.1"/>
    <property type="molecule type" value="Genomic_DNA"/>
</dbReference>
<dbReference type="SUPFAM" id="SSF48264">
    <property type="entry name" value="Cytochrome P450"/>
    <property type="match status" value="1"/>
</dbReference>
<comment type="caution">
    <text evidence="16">The sequence shown here is derived from an EMBL/GenBank/DDBJ whole genome shotgun (WGS) entry which is preliminary data.</text>
</comment>
<dbReference type="GO" id="GO:0046872">
    <property type="term" value="F:metal ion binding"/>
    <property type="evidence" value="ECO:0007669"/>
    <property type="project" value="UniProtKB-KW"/>
</dbReference>
<dbReference type="PRINTS" id="PR00385">
    <property type="entry name" value="P450"/>
</dbReference>
<evidence type="ECO:0000256" key="5">
    <source>
        <dbReference type="ARBA" id="ARBA00010617"/>
    </source>
</evidence>
<keyword evidence="9" id="KW-0492">Microsome</keyword>
<dbReference type="Pfam" id="PF00067">
    <property type="entry name" value="p450"/>
    <property type="match status" value="1"/>
</dbReference>
<sequence length="215" mass="24146">MAGHGMTLFLDGNETSSIAMAFALYELAAHPQVQQQLRQEIFTAGISTTSGITYDKLHALNYLDMVMNETLRLHPPVQVLTRVATEECCLTTSTGQEFKLRKGMLVTVPVLALHTDPALHNDPTKFLPERFSPEVRKHMDKFSFLPFGEGPRICLGFRFGMTEAKLGVVALLTEFEVRLSPLMLNKEIQLNPMSTFLHTAKNGLWLQFVPLQKNN</sequence>
<feature type="binding site" description="axial binding residue" evidence="14">
    <location>
        <position position="154"/>
    </location>
    <ligand>
        <name>heme</name>
        <dbReference type="ChEBI" id="CHEBI:30413"/>
    </ligand>
    <ligandPart>
        <name>Fe</name>
        <dbReference type="ChEBI" id="CHEBI:18248"/>
    </ligandPart>
</feature>
<dbReference type="PANTHER" id="PTHR24292">
    <property type="entry name" value="CYTOCHROME P450"/>
    <property type="match status" value="1"/>
</dbReference>
<keyword evidence="13" id="KW-0472">Membrane</keyword>
<dbReference type="AlphaFoldDB" id="A0ABD0YAU6"/>
<dbReference type="Proteomes" id="UP001558652">
    <property type="component" value="Unassembled WGS sequence"/>
</dbReference>
<evidence type="ECO:0000313" key="16">
    <source>
        <dbReference type="EMBL" id="KAL1116148.1"/>
    </source>
</evidence>
<evidence type="ECO:0000256" key="9">
    <source>
        <dbReference type="ARBA" id="ARBA00022848"/>
    </source>
</evidence>
<keyword evidence="11 14" id="KW-0408">Iron</keyword>
<proteinExistence type="inferred from homology"/>
<comment type="subcellular location">
    <subcellularLocation>
        <location evidence="4">Endoplasmic reticulum membrane</location>
        <topology evidence="4">Peripheral membrane protein</topology>
    </subcellularLocation>
    <subcellularLocation>
        <location evidence="3">Microsome membrane</location>
        <topology evidence="3">Peripheral membrane protein</topology>
    </subcellularLocation>
</comment>
<dbReference type="PANTHER" id="PTHR24292:SF54">
    <property type="entry name" value="CYP9F3-RELATED"/>
    <property type="match status" value="1"/>
</dbReference>
<dbReference type="InterPro" id="IPR001128">
    <property type="entry name" value="Cyt_P450"/>
</dbReference>
<evidence type="ECO:0000256" key="13">
    <source>
        <dbReference type="ARBA" id="ARBA00023136"/>
    </source>
</evidence>
<dbReference type="PROSITE" id="PS00086">
    <property type="entry name" value="CYTOCHROME_P450"/>
    <property type="match status" value="1"/>
</dbReference>
<keyword evidence="8" id="KW-0256">Endoplasmic reticulum</keyword>
<accession>A0ABD0YAU6</accession>
<evidence type="ECO:0000256" key="14">
    <source>
        <dbReference type="PIRSR" id="PIRSR602403-1"/>
    </source>
</evidence>
<dbReference type="GO" id="GO:0004497">
    <property type="term" value="F:monooxygenase activity"/>
    <property type="evidence" value="ECO:0007669"/>
    <property type="project" value="UniProtKB-KW"/>
</dbReference>
<dbReference type="InterPro" id="IPR002403">
    <property type="entry name" value="Cyt_P450_E_grp-IV"/>
</dbReference>
<keyword evidence="7 14" id="KW-0479">Metal-binding</keyword>
<dbReference type="PRINTS" id="PR00465">
    <property type="entry name" value="EP450IV"/>
</dbReference>
<evidence type="ECO:0000256" key="15">
    <source>
        <dbReference type="RuleBase" id="RU000461"/>
    </source>
</evidence>
<evidence type="ECO:0000256" key="12">
    <source>
        <dbReference type="ARBA" id="ARBA00023033"/>
    </source>
</evidence>
<evidence type="ECO:0000313" key="17">
    <source>
        <dbReference type="Proteomes" id="UP001558652"/>
    </source>
</evidence>
<dbReference type="InterPro" id="IPR017972">
    <property type="entry name" value="Cyt_P450_CS"/>
</dbReference>
<comment type="similarity">
    <text evidence="5 15">Belongs to the cytochrome P450 family.</text>
</comment>
<dbReference type="Gene3D" id="1.10.630.10">
    <property type="entry name" value="Cytochrome P450"/>
    <property type="match status" value="1"/>
</dbReference>
<evidence type="ECO:0000256" key="3">
    <source>
        <dbReference type="ARBA" id="ARBA00004174"/>
    </source>
</evidence>